<accession>A0A242M8P4</accession>
<comment type="caution">
    <text evidence="1">The sequence shown here is derived from an EMBL/GenBank/DDBJ whole genome shotgun (WGS) entry which is preliminary data.</text>
</comment>
<evidence type="ECO:0000313" key="2">
    <source>
        <dbReference type="Proteomes" id="UP000195221"/>
    </source>
</evidence>
<reference evidence="1 2" key="1">
    <citation type="submission" date="2017-03" db="EMBL/GenBank/DDBJ databases">
        <title>Genome analysis of strain PAMC 26577.</title>
        <authorList>
            <person name="Oh H.-M."/>
            <person name="Yang J.-A."/>
        </authorList>
    </citation>
    <scope>NUCLEOTIDE SEQUENCE [LARGE SCALE GENOMIC DNA]</scope>
    <source>
        <strain evidence="1 2">PAMC 26577</strain>
    </source>
</reference>
<dbReference type="AlphaFoldDB" id="A0A242M8P4"/>
<evidence type="ECO:0000313" key="1">
    <source>
        <dbReference type="EMBL" id="OTP67639.1"/>
    </source>
</evidence>
<gene>
    <name evidence="1" type="ORF">PAMC26577_36290</name>
</gene>
<name>A0A242M8P4_CABSO</name>
<sequence length="42" mass="4773">MRRAFREFHAGFRKTDNGFEQEAFFGAWSRIGERLLGPAAAA</sequence>
<dbReference type="EMBL" id="NBTZ01000152">
    <property type="protein sequence ID" value="OTP67639.1"/>
    <property type="molecule type" value="Genomic_DNA"/>
</dbReference>
<dbReference type="Proteomes" id="UP000195221">
    <property type="component" value="Unassembled WGS sequence"/>
</dbReference>
<proteinExistence type="predicted"/>
<protein>
    <submittedName>
        <fullName evidence="1">Uncharacterized protein</fullName>
    </submittedName>
</protein>
<organism evidence="1 2">
    <name type="scientific">Caballeronia sordidicola</name>
    <name type="common">Burkholderia sordidicola</name>
    <dbReference type="NCBI Taxonomy" id="196367"/>
    <lineage>
        <taxon>Bacteria</taxon>
        <taxon>Pseudomonadati</taxon>
        <taxon>Pseudomonadota</taxon>
        <taxon>Betaproteobacteria</taxon>
        <taxon>Burkholderiales</taxon>
        <taxon>Burkholderiaceae</taxon>
        <taxon>Caballeronia</taxon>
    </lineage>
</organism>